<protein>
    <submittedName>
        <fullName evidence="1">Uncharacterized protein</fullName>
    </submittedName>
</protein>
<keyword evidence="2" id="KW-1185">Reference proteome</keyword>
<reference evidence="2" key="2">
    <citation type="submission" date="2013-12" db="EMBL/GenBank/DDBJ databases">
        <authorList>
            <person name="Yu Y."/>
            <person name="Lee S."/>
            <person name="de Baynast K."/>
            <person name="Wissotski M."/>
            <person name="Liu L."/>
            <person name="Talag J."/>
            <person name="Goicoechea J."/>
            <person name="Angelova A."/>
            <person name="Jetty R."/>
            <person name="Kudrna D."/>
            <person name="Golser W."/>
            <person name="Rivera L."/>
            <person name="Zhang J."/>
            <person name="Wing R."/>
        </authorList>
    </citation>
    <scope>NUCLEOTIDE SEQUENCE</scope>
</reference>
<dbReference type="Proteomes" id="UP000032180">
    <property type="component" value="Chromosome 12"/>
</dbReference>
<reference evidence="1" key="3">
    <citation type="submission" date="2015-04" db="UniProtKB">
        <authorList>
            <consortium name="EnsemblPlants"/>
        </authorList>
    </citation>
    <scope>IDENTIFICATION</scope>
</reference>
<dbReference type="HOGENOM" id="CLU_2281501_0_0_1"/>
<accession>A0A0D9XWQ4</accession>
<sequence>MASFSSSAILLPFSPPLPQARGSNLVGRDGALFSQAGHCARAARRLLPQPSRDCQFATAQYGGSSSNGAAATGPMAAGGSGSLAVAAAVLSPSLQSVCAAHQFITS</sequence>
<dbReference type="Gramene" id="LPERR12G02250.1">
    <property type="protein sequence ID" value="LPERR12G02250.1"/>
    <property type="gene ID" value="LPERR12G02250"/>
</dbReference>
<organism evidence="1 2">
    <name type="scientific">Leersia perrieri</name>
    <dbReference type="NCBI Taxonomy" id="77586"/>
    <lineage>
        <taxon>Eukaryota</taxon>
        <taxon>Viridiplantae</taxon>
        <taxon>Streptophyta</taxon>
        <taxon>Embryophyta</taxon>
        <taxon>Tracheophyta</taxon>
        <taxon>Spermatophyta</taxon>
        <taxon>Magnoliopsida</taxon>
        <taxon>Liliopsida</taxon>
        <taxon>Poales</taxon>
        <taxon>Poaceae</taxon>
        <taxon>BOP clade</taxon>
        <taxon>Oryzoideae</taxon>
        <taxon>Oryzeae</taxon>
        <taxon>Oryzinae</taxon>
        <taxon>Leersia</taxon>
    </lineage>
</organism>
<evidence type="ECO:0000313" key="1">
    <source>
        <dbReference type="EnsemblPlants" id="LPERR12G02250.1"/>
    </source>
</evidence>
<evidence type="ECO:0000313" key="2">
    <source>
        <dbReference type="Proteomes" id="UP000032180"/>
    </source>
</evidence>
<dbReference type="EnsemblPlants" id="LPERR12G02250.1">
    <property type="protein sequence ID" value="LPERR12G02250.1"/>
    <property type="gene ID" value="LPERR12G02250"/>
</dbReference>
<name>A0A0D9XWQ4_9ORYZ</name>
<dbReference type="AlphaFoldDB" id="A0A0D9XWQ4"/>
<proteinExistence type="predicted"/>
<reference evidence="1 2" key="1">
    <citation type="submission" date="2012-08" db="EMBL/GenBank/DDBJ databases">
        <title>Oryza genome evolution.</title>
        <authorList>
            <person name="Wing R.A."/>
        </authorList>
    </citation>
    <scope>NUCLEOTIDE SEQUENCE</scope>
</reference>